<feature type="region of interest" description="Disordered" evidence="2">
    <location>
        <begin position="618"/>
        <end position="641"/>
    </location>
</feature>
<evidence type="ECO:0000256" key="1">
    <source>
        <dbReference type="ARBA" id="ARBA00022737"/>
    </source>
</evidence>
<proteinExistence type="predicted"/>
<dbReference type="CDD" id="cd06257">
    <property type="entry name" value="DnaJ"/>
    <property type="match status" value="1"/>
</dbReference>
<feature type="region of interest" description="Disordered" evidence="2">
    <location>
        <begin position="1"/>
        <end position="22"/>
    </location>
</feature>
<dbReference type="EMBL" id="CDMY01000236">
    <property type="protein sequence ID" value="CEL95714.1"/>
    <property type="molecule type" value="Genomic_DNA"/>
</dbReference>
<keyword evidence="1" id="KW-0677">Repeat</keyword>
<feature type="region of interest" description="Disordered" evidence="2">
    <location>
        <begin position="670"/>
        <end position="709"/>
    </location>
</feature>
<dbReference type="VEuPathDB" id="CryptoDB:Vbra_3767"/>
<dbReference type="InterPro" id="IPR001623">
    <property type="entry name" value="DnaJ_domain"/>
</dbReference>
<organism evidence="4 5">
    <name type="scientific">Vitrella brassicaformis (strain CCMP3155)</name>
    <dbReference type="NCBI Taxonomy" id="1169540"/>
    <lineage>
        <taxon>Eukaryota</taxon>
        <taxon>Sar</taxon>
        <taxon>Alveolata</taxon>
        <taxon>Colpodellida</taxon>
        <taxon>Vitrellaceae</taxon>
        <taxon>Vitrella</taxon>
    </lineage>
</organism>
<dbReference type="PROSITE" id="PS50076">
    <property type="entry name" value="DNAJ_2"/>
    <property type="match status" value="1"/>
</dbReference>
<evidence type="ECO:0000259" key="3">
    <source>
        <dbReference type="PROSITE" id="PS50076"/>
    </source>
</evidence>
<protein>
    <recommendedName>
        <fullName evidence="3">J domain-containing protein</fullName>
    </recommendedName>
</protein>
<dbReference type="PANTHER" id="PTHR43215:SF14">
    <property type="entry name" value="RADIAL SPOKE HEAD 1 HOMOLOG"/>
    <property type="match status" value="1"/>
</dbReference>
<dbReference type="Gene3D" id="1.10.287.110">
    <property type="entry name" value="DnaJ domain"/>
    <property type="match status" value="1"/>
</dbReference>
<dbReference type="Pfam" id="PF00226">
    <property type="entry name" value="DnaJ"/>
    <property type="match status" value="1"/>
</dbReference>
<dbReference type="InterPro" id="IPR003409">
    <property type="entry name" value="MORN"/>
</dbReference>
<accession>A0A0G4EGX3</accession>
<dbReference type="SMART" id="SM00698">
    <property type="entry name" value="MORN"/>
    <property type="match status" value="12"/>
</dbReference>
<name>A0A0G4EGX3_VITBC</name>
<dbReference type="GO" id="GO:0005829">
    <property type="term" value="C:cytosol"/>
    <property type="evidence" value="ECO:0007669"/>
    <property type="project" value="TreeGrafter"/>
</dbReference>
<dbReference type="Proteomes" id="UP000041254">
    <property type="component" value="Unassembled WGS sequence"/>
</dbReference>
<dbReference type="Gene3D" id="2.20.110.10">
    <property type="entry name" value="Histone H3 K4-specific methyltransferase SET7/9 N-terminal domain"/>
    <property type="match status" value="5"/>
</dbReference>
<dbReference type="SUPFAM" id="SSF46565">
    <property type="entry name" value="Chaperone J-domain"/>
    <property type="match status" value="1"/>
</dbReference>
<evidence type="ECO:0000313" key="5">
    <source>
        <dbReference type="Proteomes" id="UP000041254"/>
    </source>
</evidence>
<dbReference type="PANTHER" id="PTHR43215">
    <property type="entry name" value="RADIAL SPOKE HEAD 1 HOMOLOG"/>
    <property type="match status" value="1"/>
</dbReference>
<dbReference type="PROSITE" id="PS00636">
    <property type="entry name" value="DNAJ_1"/>
    <property type="match status" value="1"/>
</dbReference>
<keyword evidence="5" id="KW-1185">Reference proteome</keyword>
<dbReference type="InParanoid" id="A0A0G4EGX3"/>
<evidence type="ECO:0000256" key="2">
    <source>
        <dbReference type="SAM" id="MobiDB-lite"/>
    </source>
</evidence>
<dbReference type="Pfam" id="PF02493">
    <property type="entry name" value="MORN"/>
    <property type="match status" value="12"/>
</dbReference>
<dbReference type="SUPFAM" id="SSF82185">
    <property type="entry name" value="Histone H3 K4-specific methyltransferase SET7/9 N-terminal domain"/>
    <property type="match status" value="3"/>
</dbReference>
<dbReference type="AlphaFoldDB" id="A0A0G4EGX3"/>
<dbReference type="InterPro" id="IPR036869">
    <property type="entry name" value="J_dom_sf"/>
</dbReference>
<feature type="compositionally biased region" description="Low complexity" evidence="2">
    <location>
        <begin position="683"/>
        <end position="701"/>
    </location>
</feature>
<evidence type="ECO:0000313" key="4">
    <source>
        <dbReference type="EMBL" id="CEL95714.1"/>
    </source>
</evidence>
<feature type="domain" description="J" evidence="3">
    <location>
        <begin position="601"/>
        <end position="667"/>
    </location>
</feature>
<dbReference type="InterPro" id="IPR018253">
    <property type="entry name" value="DnaJ_domain_CS"/>
</dbReference>
<reference evidence="4 5" key="1">
    <citation type="submission" date="2014-11" db="EMBL/GenBank/DDBJ databases">
        <authorList>
            <person name="Zhu J."/>
            <person name="Qi W."/>
            <person name="Song R."/>
        </authorList>
    </citation>
    <scope>NUCLEOTIDE SEQUENCE [LARGE SCALE GENOMIC DNA]</scope>
</reference>
<dbReference type="OrthoDB" id="10250354at2759"/>
<gene>
    <name evidence="4" type="ORF">Vbra_3767</name>
</gene>
<sequence length="799" mass="90763">MASQRPLSPLSERSPQSDASVQLPTEVPIPSIFLEHDFDAPKCPNPYIILNLPNPTKERAIGDDEEKQWSLLEMATSSYRAQMKTLVPLQGTRDGRALIDRLQGAIAVLAHSSSRQQYERKLNQGISNVRYGCIVHADGSMYQGGISKEQGGDKAKKEGYGYMLYTNGDRFEGSWLDDRRYFDGIYFWASGDRYEGQWRNDQRHGRGIQFLANGDLYEGSFKEDERHGEGTYSWIAGDQYTGEYENGQRHGKGSMKFVNGATYEGQWDKGLPEGDGELQYANGDIYFGAFMNGKAHGDGKLLFANGDNFEGHFADDTREGNGTLRLENNDSYEGYFWRDVFHGEGTYKWANGACYRGEWVNGHRHGIGLFARPVLWNGQGSRCKYQGSWSGGKKEGHAVYIFPSKSKYIGEFHNDYKHGKGEYVWPTGEVLKGTFENDVRHGRATYTTADGEEINQRYYNGVLIEQGGELYVREVMLPPPINTEQENPPVQKGRTNDCFAQLITEDQPICCSAVIPSTLTSARWPYDREKCTSAVSSIRTNMLRMQHAAVGVLAAPSSFMVFSRGEPPQRATFHAIPLVPCISSRESWRRDVTGYRLTRQDGDEPLRATRHLKGCHEEANQEGLAYHSTSKKTHPDKGGTKEAFQKVNEAYETLYDDKKRRQYDLTLAGGVRKTTANKTPKGTAARRTSAKRTSASSSRPTNNEGNTKMGFGKHFSRTYAWVERNDPGYIDWILRQSRVRNVASDRGINFNRFYNYCERKYGAAAEPPYTYSYYRGHQNYSGDFHDEYDHWDDYMYYPW</sequence>
<dbReference type="SMART" id="SM00271">
    <property type="entry name" value="DnaJ"/>
    <property type="match status" value="1"/>
</dbReference>